<reference evidence="2 3" key="1">
    <citation type="submission" date="2016-05" db="EMBL/GenBank/DDBJ databases">
        <title>Genome sequencing reveals origins of a unique bacterial endosymbiosis in the earliest lineages of terrestrial Fungi.</title>
        <authorList>
            <consortium name="DOE Joint Genome Institute"/>
            <person name="Uehling J."/>
            <person name="Gryganskyi A."/>
            <person name="Hameed K."/>
            <person name="Tschaplinski T."/>
            <person name="Misztal P."/>
            <person name="Wu S."/>
            <person name="Desiro A."/>
            <person name="Vande Pol N."/>
            <person name="Du Z.-Y."/>
            <person name="Zienkiewicz A."/>
            <person name="Zienkiewicz K."/>
            <person name="Morin E."/>
            <person name="Tisserant E."/>
            <person name="Splivallo R."/>
            <person name="Hainaut M."/>
            <person name="Henrissat B."/>
            <person name="Ohm R."/>
            <person name="Kuo A."/>
            <person name="Yan J."/>
            <person name="Lipzen A."/>
            <person name="Nolan M."/>
            <person name="Labutti K."/>
            <person name="Barry K."/>
            <person name="Goldstein A."/>
            <person name="Labbe J."/>
            <person name="Schadt C."/>
            <person name="Tuskan G."/>
            <person name="Grigoriev I."/>
            <person name="Martin F."/>
            <person name="Vilgalys R."/>
            <person name="Bonito G."/>
        </authorList>
    </citation>
    <scope>NUCLEOTIDE SEQUENCE [LARGE SCALE GENOMIC DNA]</scope>
    <source>
        <strain evidence="2 3">AG-77</strain>
    </source>
</reference>
<name>A0A197JBJ5_9FUNG</name>
<organism evidence="2 3">
    <name type="scientific">Linnemannia elongata AG-77</name>
    <dbReference type="NCBI Taxonomy" id="1314771"/>
    <lineage>
        <taxon>Eukaryota</taxon>
        <taxon>Fungi</taxon>
        <taxon>Fungi incertae sedis</taxon>
        <taxon>Mucoromycota</taxon>
        <taxon>Mortierellomycotina</taxon>
        <taxon>Mortierellomycetes</taxon>
        <taxon>Mortierellales</taxon>
        <taxon>Mortierellaceae</taxon>
        <taxon>Linnemannia</taxon>
    </lineage>
</organism>
<evidence type="ECO:0000313" key="3">
    <source>
        <dbReference type="Proteomes" id="UP000078512"/>
    </source>
</evidence>
<evidence type="ECO:0000313" key="2">
    <source>
        <dbReference type="EMBL" id="OAQ22475.1"/>
    </source>
</evidence>
<feature type="compositionally biased region" description="Polar residues" evidence="1">
    <location>
        <begin position="1"/>
        <end position="26"/>
    </location>
</feature>
<proteinExistence type="predicted"/>
<feature type="region of interest" description="Disordered" evidence="1">
    <location>
        <begin position="1"/>
        <end position="66"/>
    </location>
</feature>
<keyword evidence="3" id="KW-1185">Reference proteome</keyword>
<accession>A0A197JBJ5</accession>
<sequence length="110" mass="11828">MLNLQQPSMSKRRQSQSPASNQSQVSPPKRRQTDIIQSTPPGPKKIYPPRQTRAQAQSSATSATTFTTTATTLIASTATNIAATSTTDPTTTIETIKTDSRGYTSGWKGQ</sequence>
<gene>
    <name evidence="2" type="ORF">K457DRAFT_26033</name>
</gene>
<protein>
    <submittedName>
        <fullName evidence="2">Uncharacterized protein</fullName>
    </submittedName>
</protein>
<feature type="compositionally biased region" description="Low complexity" evidence="1">
    <location>
        <begin position="52"/>
        <end position="66"/>
    </location>
</feature>
<evidence type="ECO:0000256" key="1">
    <source>
        <dbReference type="SAM" id="MobiDB-lite"/>
    </source>
</evidence>
<dbReference type="EMBL" id="KV442162">
    <property type="protein sequence ID" value="OAQ22475.1"/>
    <property type="molecule type" value="Genomic_DNA"/>
</dbReference>
<dbReference type="AlphaFoldDB" id="A0A197JBJ5"/>
<dbReference type="OrthoDB" id="2420286at2759"/>
<dbReference type="Proteomes" id="UP000078512">
    <property type="component" value="Unassembled WGS sequence"/>
</dbReference>